<dbReference type="OrthoDB" id="6077919at2759"/>
<dbReference type="AlphaFoldDB" id="A0A1D2MFY8"/>
<dbReference type="InterPro" id="IPR050688">
    <property type="entry name" value="Zinc_finger/UBP_domain"/>
</dbReference>
<dbReference type="SUPFAM" id="SSF57667">
    <property type="entry name" value="beta-beta-alpha zinc fingers"/>
    <property type="match status" value="2"/>
</dbReference>
<reference evidence="8 9" key="1">
    <citation type="journal article" date="2016" name="Genome Biol. Evol.">
        <title>Gene Family Evolution Reflects Adaptation to Soil Environmental Stressors in the Genome of the Collembolan Orchesella cincta.</title>
        <authorList>
            <person name="Faddeeva-Vakhrusheva A."/>
            <person name="Derks M.F."/>
            <person name="Anvar S.Y."/>
            <person name="Agamennone V."/>
            <person name="Suring W."/>
            <person name="Smit S."/>
            <person name="van Straalen N.M."/>
            <person name="Roelofs D."/>
        </authorList>
    </citation>
    <scope>NUCLEOTIDE SEQUENCE [LARGE SCALE GENOMIC DNA]</scope>
    <source>
        <tissue evidence="8">Mixed pool</tissue>
    </source>
</reference>
<dbReference type="Pfam" id="PF00096">
    <property type="entry name" value="zf-C2H2"/>
    <property type="match status" value="1"/>
</dbReference>
<dbReference type="PROSITE" id="PS00028">
    <property type="entry name" value="ZINC_FINGER_C2H2_1"/>
    <property type="match status" value="3"/>
</dbReference>
<organism evidence="8 9">
    <name type="scientific">Orchesella cincta</name>
    <name type="common">Springtail</name>
    <name type="synonym">Podura cincta</name>
    <dbReference type="NCBI Taxonomy" id="48709"/>
    <lineage>
        <taxon>Eukaryota</taxon>
        <taxon>Metazoa</taxon>
        <taxon>Ecdysozoa</taxon>
        <taxon>Arthropoda</taxon>
        <taxon>Hexapoda</taxon>
        <taxon>Collembola</taxon>
        <taxon>Entomobryomorpha</taxon>
        <taxon>Entomobryoidea</taxon>
        <taxon>Orchesellidae</taxon>
        <taxon>Orchesellinae</taxon>
        <taxon>Orchesella</taxon>
    </lineage>
</organism>
<dbReference type="GO" id="GO:0008270">
    <property type="term" value="F:zinc ion binding"/>
    <property type="evidence" value="ECO:0007669"/>
    <property type="project" value="UniProtKB-KW"/>
</dbReference>
<evidence type="ECO:0000256" key="3">
    <source>
        <dbReference type="ARBA" id="ARBA00022771"/>
    </source>
</evidence>
<feature type="compositionally biased region" description="Acidic residues" evidence="6">
    <location>
        <begin position="151"/>
        <end position="160"/>
    </location>
</feature>
<feature type="domain" description="C2H2-type" evidence="7">
    <location>
        <begin position="111"/>
        <end position="139"/>
    </location>
</feature>
<keyword evidence="4" id="KW-0862">Zinc</keyword>
<dbReference type="Proteomes" id="UP000094527">
    <property type="component" value="Unassembled WGS sequence"/>
</dbReference>
<evidence type="ECO:0000313" key="9">
    <source>
        <dbReference type="Proteomes" id="UP000094527"/>
    </source>
</evidence>
<evidence type="ECO:0000259" key="7">
    <source>
        <dbReference type="PROSITE" id="PS50157"/>
    </source>
</evidence>
<protein>
    <submittedName>
        <fullName evidence="8">Chorion transcription factor Cf2</fullName>
    </submittedName>
</protein>
<feature type="domain" description="C2H2-type" evidence="7">
    <location>
        <begin position="65"/>
        <end position="93"/>
    </location>
</feature>
<name>A0A1D2MFY8_ORCCI</name>
<feature type="compositionally biased region" description="Polar residues" evidence="6">
    <location>
        <begin position="1"/>
        <end position="21"/>
    </location>
</feature>
<dbReference type="GO" id="GO:0005634">
    <property type="term" value="C:nucleus"/>
    <property type="evidence" value="ECO:0007669"/>
    <property type="project" value="TreeGrafter"/>
</dbReference>
<evidence type="ECO:0000313" key="8">
    <source>
        <dbReference type="EMBL" id="ODM91910.1"/>
    </source>
</evidence>
<dbReference type="STRING" id="48709.A0A1D2MFY8"/>
<keyword evidence="1" id="KW-0479">Metal-binding</keyword>
<keyword evidence="3 5" id="KW-0863">Zinc-finger</keyword>
<evidence type="ECO:0000256" key="6">
    <source>
        <dbReference type="SAM" id="MobiDB-lite"/>
    </source>
</evidence>
<dbReference type="PANTHER" id="PTHR24403:SF67">
    <property type="entry name" value="FI01116P-RELATED"/>
    <property type="match status" value="1"/>
</dbReference>
<keyword evidence="2" id="KW-0677">Repeat</keyword>
<evidence type="ECO:0000256" key="1">
    <source>
        <dbReference type="ARBA" id="ARBA00022723"/>
    </source>
</evidence>
<evidence type="ECO:0000256" key="2">
    <source>
        <dbReference type="ARBA" id="ARBA00022737"/>
    </source>
</evidence>
<gene>
    <name evidence="8" type="ORF">Ocin01_14769</name>
</gene>
<evidence type="ECO:0000256" key="5">
    <source>
        <dbReference type="PROSITE-ProRule" id="PRU00042"/>
    </source>
</evidence>
<dbReference type="GO" id="GO:0010468">
    <property type="term" value="P:regulation of gene expression"/>
    <property type="evidence" value="ECO:0007669"/>
    <property type="project" value="TreeGrafter"/>
</dbReference>
<accession>A0A1D2MFY8</accession>
<proteinExistence type="predicted"/>
<dbReference type="Gene3D" id="3.30.160.60">
    <property type="entry name" value="Classic Zinc Finger"/>
    <property type="match status" value="3"/>
</dbReference>
<comment type="caution">
    <text evidence="8">The sequence shown here is derived from an EMBL/GenBank/DDBJ whole genome shotgun (WGS) entry which is preliminary data.</text>
</comment>
<sequence length="226" mass="25569">MSTLSETVQTSSKVNESSFGKNVNAIDKPSRKKEKRYYCQQCDTWLVNKSSLDYHSKKHSGQRDFKCELCGKAYIASFQLNRHITNKHEGEKTNLSTPTRKIKKDQNPRPYACQVCTKRYVQKSCLYRHFKRAHGGEAAPRSKPPSPPPVLDEEAVDGFENEMPAQVDEQVKEQLEEPIPRLGLVGEPRSPDDNEVQELINPSSEILMTPQSRSPSPQTPQKLGLG</sequence>
<feature type="domain" description="C2H2-type" evidence="7">
    <location>
        <begin position="37"/>
        <end position="64"/>
    </location>
</feature>
<dbReference type="EMBL" id="LJIJ01001380">
    <property type="protein sequence ID" value="ODM91910.1"/>
    <property type="molecule type" value="Genomic_DNA"/>
</dbReference>
<feature type="compositionally biased region" description="Low complexity" evidence="6">
    <location>
        <begin position="209"/>
        <end position="226"/>
    </location>
</feature>
<feature type="region of interest" description="Disordered" evidence="6">
    <location>
        <begin position="134"/>
        <end position="226"/>
    </location>
</feature>
<dbReference type="InterPro" id="IPR036236">
    <property type="entry name" value="Znf_C2H2_sf"/>
</dbReference>
<feature type="region of interest" description="Disordered" evidence="6">
    <location>
        <begin position="1"/>
        <end position="26"/>
    </location>
</feature>
<feature type="compositionally biased region" description="Basic and acidic residues" evidence="6">
    <location>
        <begin position="169"/>
        <end position="179"/>
    </location>
</feature>
<keyword evidence="9" id="KW-1185">Reference proteome</keyword>
<dbReference type="PANTHER" id="PTHR24403">
    <property type="entry name" value="ZINC FINGER PROTEIN"/>
    <property type="match status" value="1"/>
</dbReference>
<dbReference type="SMART" id="SM00355">
    <property type="entry name" value="ZnF_C2H2"/>
    <property type="match status" value="3"/>
</dbReference>
<dbReference type="InterPro" id="IPR013087">
    <property type="entry name" value="Znf_C2H2_type"/>
</dbReference>
<evidence type="ECO:0000256" key="4">
    <source>
        <dbReference type="ARBA" id="ARBA00022833"/>
    </source>
</evidence>
<dbReference type="PROSITE" id="PS50157">
    <property type="entry name" value="ZINC_FINGER_C2H2_2"/>
    <property type="match status" value="3"/>
</dbReference>